<accession>A0ABN8HSR9</accession>
<name>A0ABN8HSR9_9NEOP</name>
<dbReference type="Proteomes" id="UP000837857">
    <property type="component" value="Chromosome 11"/>
</dbReference>
<reference evidence="1" key="1">
    <citation type="submission" date="2022-03" db="EMBL/GenBank/DDBJ databases">
        <authorList>
            <person name="Martin H S."/>
        </authorList>
    </citation>
    <scope>NUCLEOTIDE SEQUENCE</scope>
</reference>
<keyword evidence="2" id="KW-1185">Reference proteome</keyword>
<proteinExistence type="predicted"/>
<feature type="non-terminal residue" evidence="1">
    <location>
        <position position="107"/>
    </location>
</feature>
<dbReference type="EMBL" id="OW152823">
    <property type="protein sequence ID" value="CAH2039491.1"/>
    <property type="molecule type" value="Genomic_DNA"/>
</dbReference>
<protein>
    <submittedName>
        <fullName evidence="1">Uncharacterized protein</fullName>
    </submittedName>
</protein>
<evidence type="ECO:0000313" key="1">
    <source>
        <dbReference type="EMBL" id="CAH2039491.1"/>
    </source>
</evidence>
<evidence type="ECO:0000313" key="2">
    <source>
        <dbReference type="Proteomes" id="UP000837857"/>
    </source>
</evidence>
<gene>
    <name evidence="1" type="ORF">IPOD504_LOCUS1711</name>
</gene>
<organism evidence="1 2">
    <name type="scientific">Iphiclides podalirius</name>
    <name type="common">scarce swallowtail</name>
    <dbReference type="NCBI Taxonomy" id="110791"/>
    <lineage>
        <taxon>Eukaryota</taxon>
        <taxon>Metazoa</taxon>
        <taxon>Ecdysozoa</taxon>
        <taxon>Arthropoda</taxon>
        <taxon>Hexapoda</taxon>
        <taxon>Insecta</taxon>
        <taxon>Pterygota</taxon>
        <taxon>Neoptera</taxon>
        <taxon>Endopterygota</taxon>
        <taxon>Lepidoptera</taxon>
        <taxon>Glossata</taxon>
        <taxon>Ditrysia</taxon>
        <taxon>Papilionoidea</taxon>
        <taxon>Papilionidae</taxon>
        <taxon>Papilioninae</taxon>
        <taxon>Iphiclides</taxon>
    </lineage>
</organism>
<sequence length="107" mass="11551">MYVDFSVGQRARPRDQFAVADGSSARAPVDRGLRCCARDRPATVPRNVRNPTPARAVRINTGRLPICMAHTSGFYFRLAAAVCVRVRAAVCAGRVCAARSTRRGGCS</sequence>